<dbReference type="Proteomes" id="UP000184694">
    <property type="component" value="Unassembled WGS sequence"/>
</dbReference>
<evidence type="ECO:0000256" key="3">
    <source>
        <dbReference type="ARBA" id="ARBA00029447"/>
    </source>
</evidence>
<name>A0A1N6ITN8_9BACT</name>
<comment type="similarity">
    <text evidence="3">Belongs to the methyl-accepting chemotaxis (MCP) protein family.</text>
</comment>
<dbReference type="PANTHER" id="PTHR32089">
    <property type="entry name" value="METHYL-ACCEPTING CHEMOTAXIS PROTEIN MCPB"/>
    <property type="match status" value="1"/>
</dbReference>
<comment type="subcellular location">
    <subcellularLocation>
        <location evidence="1">Membrane</location>
    </subcellularLocation>
</comment>
<dbReference type="PRINTS" id="PR00260">
    <property type="entry name" value="CHEMTRNSDUCR"/>
</dbReference>
<dbReference type="EMBL" id="FSRG01000007">
    <property type="protein sequence ID" value="SIO35363.1"/>
    <property type="molecule type" value="Genomic_DNA"/>
</dbReference>
<keyword evidence="6" id="KW-1133">Transmembrane helix</keyword>
<dbReference type="InterPro" id="IPR004089">
    <property type="entry name" value="MCPsignal_dom"/>
</dbReference>
<keyword evidence="5" id="KW-0175">Coiled coil</keyword>
<dbReference type="GO" id="GO:0007165">
    <property type="term" value="P:signal transduction"/>
    <property type="evidence" value="ECO:0007669"/>
    <property type="project" value="UniProtKB-KW"/>
</dbReference>
<evidence type="ECO:0000256" key="5">
    <source>
        <dbReference type="SAM" id="Coils"/>
    </source>
</evidence>
<dbReference type="Gene3D" id="1.10.287.950">
    <property type="entry name" value="Methyl-accepting chemotaxis protein"/>
    <property type="match status" value="1"/>
</dbReference>
<dbReference type="PROSITE" id="PS50111">
    <property type="entry name" value="CHEMOTAXIS_TRANSDUC_2"/>
    <property type="match status" value="1"/>
</dbReference>
<evidence type="ECO:0000256" key="1">
    <source>
        <dbReference type="ARBA" id="ARBA00004370"/>
    </source>
</evidence>
<dbReference type="Gene3D" id="6.10.340.10">
    <property type="match status" value="1"/>
</dbReference>
<dbReference type="Pfam" id="PF00672">
    <property type="entry name" value="HAMP"/>
    <property type="match status" value="1"/>
</dbReference>
<dbReference type="InterPro" id="IPR024478">
    <property type="entry name" value="HlyB_4HB_MCP"/>
</dbReference>
<dbReference type="FunFam" id="1.10.287.950:FF:000001">
    <property type="entry name" value="Methyl-accepting chemotaxis sensory transducer"/>
    <property type="match status" value="1"/>
</dbReference>
<evidence type="ECO:0000313" key="9">
    <source>
        <dbReference type="EMBL" id="SIO35363.1"/>
    </source>
</evidence>
<dbReference type="InterPro" id="IPR003660">
    <property type="entry name" value="HAMP_dom"/>
</dbReference>
<dbReference type="GO" id="GO:0006935">
    <property type="term" value="P:chemotaxis"/>
    <property type="evidence" value="ECO:0007669"/>
    <property type="project" value="InterPro"/>
</dbReference>
<dbReference type="AlphaFoldDB" id="A0A1N6ITN8"/>
<keyword evidence="6" id="KW-0472">Membrane</keyword>
<dbReference type="Pfam" id="PF00015">
    <property type="entry name" value="MCPsignal"/>
    <property type="match status" value="1"/>
</dbReference>
<evidence type="ECO:0000256" key="4">
    <source>
        <dbReference type="PROSITE-ProRule" id="PRU00284"/>
    </source>
</evidence>
<dbReference type="CDD" id="cd11386">
    <property type="entry name" value="MCP_signal"/>
    <property type="match status" value="1"/>
</dbReference>
<evidence type="ECO:0000256" key="6">
    <source>
        <dbReference type="SAM" id="Phobius"/>
    </source>
</evidence>
<feature type="domain" description="HAMP" evidence="8">
    <location>
        <begin position="346"/>
        <end position="398"/>
    </location>
</feature>
<dbReference type="PANTHER" id="PTHR32089:SF112">
    <property type="entry name" value="LYSOZYME-LIKE PROTEIN-RELATED"/>
    <property type="match status" value="1"/>
</dbReference>
<dbReference type="Pfam" id="PF12729">
    <property type="entry name" value="4HB_MCP_1"/>
    <property type="match status" value="1"/>
</dbReference>
<dbReference type="PROSITE" id="PS50885">
    <property type="entry name" value="HAMP"/>
    <property type="match status" value="1"/>
</dbReference>
<protein>
    <submittedName>
        <fullName evidence="9">HAMP domain-containing protein</fullName>
    </submittedName>
</protein>
<dbReference type="SUPFAM" id="SSF58104">
    <property type="entry name" value="Methyl-accepting chemotaxis protein (MCP) signaling domain"/>
    <property type="match status" value="1"/>
</dbReference>
<sequence length="719" mass="77766">MSLSIRQKLILLIASGLVAITIIGGIGGKTAFQIFSSVESVNTHQDITKGLSDLKSITNEATRLALDCIVDKNEGDISQERLERIKQLTAENKAACNFLAPFVKNEKWLPEVRQSISNLLQATEIDLRNLIIDLTSTKADLTTKIKNTEKSISKQSDLLLSMTDNLARYYASRNALRSVRSEIADLKFASNSFSLITLKILMDKDSGISSKNASMLKSQLDTISSNIDSLSMLAQTSEELELCSQMEAAAKKLEEEGCRILPSLISEWTTTLHNLEVKFSKIDDVLDANSSTVLQIIQNRINDTTQQATELTNESNNIFEKGIWTSVIIYLLTALVLSGLGFTIIKGITTPLERTVNYANSIANGNLDAFIDYQHKDEIGELISSLQHMVSMLKELITEADEMKQQAVEKTSLAEKALEQARLANEQAEKAKQEGITEAASRLAAVVNHVTSSANELQQIVDDTSEQLSTQNSRLTETAVSMEQMHATVFDVSQNASSTSQHTQAAKEMATHGAAAVHKVTDGVSTVQINFNMMQQGLDELNTHANGIGEIMGVITDIADQTNLLALNAAIEAARAGEAGRGFAVVADEVRKLAEKTMQATHEVGNAVTAIQSGTHNTVEGMHSTTTAVSEVTSLAKEAGDNLAEIVSVVQTSSEQVASIAAAAEEQSTASEEINKAVSDVSRVSQDVFEAMKFARNTLGTLALQANELQAIITDLQNG</sequence>
<gene>
    <name evidence="9" type="ORF">SAMN02745161_2922</name>
</gene>
<dbReference type="RefSeq" id="WP_074217676.1">
    <property type="nucleotide sequence ID" value="NZ_FSRG01000007.1"/>
</dbReference>
<dbReference type="InterPro" id="IPR004090">
    <property type="entry name" value="Chemotax_Me-accpt_rcpt"/>
</dbReference>
<dbReference type="SMART" id="SM00304">
    <property type="entry name" value="HAMP"/>
    <property type="match status" value="1"/>
</dbReference>
<keyword evidence="6" id="KW-0812">Transmembrane</keyword>
<evidence type="ECO:0000313" key="10">
    <source>
        <dbReference type="Proteomes" id="UP000184694"/>
    </source>
</evidence>
<feature type="domain" description="Methyl-accepting transducer" evidence="7">
    <location>
        <begin position="446"/>
        <end position="682"/>
    </location>
</feature>
<evidence type="ECO:0000256" key="2">
    <source>
        <dbReference type="ARBA" id="ARBA00023224"/>
    </source>
</evidence>
<keyword evidence="2 4" id="KW-0807">Transducer</keyword>
<accession>A0A1N6ITN8</accession>
<reference evidence="10" key="1">
    <citation type="submission" date="2016-11" db="EMBL/GenBank/DDBJ databases">
        <authorList>
            <person name="Varghese N."/>
            <person name="Submissions S."/>
        </authorList>
    </citation>
    <scope>NUCLEOTIDE SEQUENCE [LARGE SCALE GENOMIC DNA]</scope>
    <source>
        <strain evidence="10">DSM 17456</strain>
    </source>
</reference>
<dbReference type="OrthoDB" id="5444340at2"/>
<dbReference type="SMART" id="SM00283">
    <property type="entry name" value="MA"/>
    <property type="match status" value="1"/>
</dbReference>
<feature type="coiled-coil region" evidence="5">
    <location>
        <begin position="386"/>
        <end position="438"/>
    </location>
</feature>
<dbReference type="CDD" id="cd06225">
    <property type="entry name" value="HAMP"/>
    <property type="match status" value="1"/>
</dbReference>
<proteinExistence type="inferred from homology"/>
<dbReference type="STRING" id="1121457.SAMN02745161_2922"/>
<dbReference type="GO" id="GO:0004888">
    <property type="term" value="F:transmembrane signaling receptor activity"/>
    <property type="evidence" value="ECO:0007669"/>
    <property type="project" value="InterPro"/>
</dbReference>
<feature type="transmembrane region" description="Helical" evidence="6">
    <location>
        <begin position="323"/>
        <end position="345"/>
    </location>
</feature>
<keyword evidence="10" id="KW-1185">Reference proteome</keyword>
<evidence type="ECO:0000259" key="8">
    <source>
        <dbReference type="PROSITE" id="PS50885"/>
    </source>
</evidence>
<evidence type="ECO:0000259" key="7">
    <source>
        <dbReference type="PROSITE" id="PS50111"/>
    </source>
</evidence>
<organism evidence="9 10">
    <name type="scientific">Halodesulfovibrio marinisediminis DSM 17456</name>
    <dbReference type="NCBI Taxonomy" id="1121457"/>
    <lineage>
        <taxon>Bacteria</taxon>
        <taxon>Pseudomonadati</taxon>
        <taxon>Thermodesulfobacteriota</taxon>
        <taxon>Desulfovibrionia</taxon>
        <taxon>Desulfovibrionales</taxon>
        <taxon>Desulfovibrionaceae</taxon>
        <taxon>Halodesulfovibrio</taxon>
    </lineage>
</organism>
<dbReference type="GO" id="GO:0016020">
    <property type="term" value="C:membrane"/>
    <property type="evidence" value="ECO:0007669"/>
    <property type="project" value="UniProtKB-SubCell"/>
</dbReference>